<dbReference type="InterPro" id="IPR056778">
    <property type="entry name" value="UPF0261_C"/>
</dbReference>
<proteinExistence type="predicted"/>
<dbReference type="InterPro" id="IPR051353">
    <property type="entry name" value="Tobamovirus_resist_UPF0261"/>
</dbReference>
<dbReference type="Pfam" id="PF06792">
    <property type="entry name" value="UPF0261"/>
    <property type="match status" value="1"/>
</dbReference>
<dbReference type="Gene3D" id="3.40.50.12030">
    <property type="entry name" value="Uncharacterised protein family UPF0261, NC domain"/>
    <property type="match status" value="1"/>
</dbReference>
<accession>A0A8H4PS24</accession>
<dbReference type="AlphaFoldDB" id="A0A8H4PS24"/>
<evidence type="ECO:0000259" key="2">
    <source>
        <dbReference type="Pfam" id="PF23189"/>
    </source>
</evidence>
<keyword evidence="4" id="KW-1185">Reference proteome</keyword>
<feature type="domain" description="UPF0261" evidence="1">
    <location>
        <begin position="3"/>
        <end position="176"/>
    </location>
</feature>
<reference evidence="3 4" key="1">
    <citation type="journal article" date="2020" name="Genome Biol. Evol.">
        <title>A new high-quality draft genome assembly of the Chinese cordyceps Ophiocordyceps sinensis.</title>
        <authorList>
            <person name="Shu R."/>
            <person name="Zhang J."/>
            <person name="Meng Q."/>
            <person name="Zhang H."/>
            <person name="Zhou G."/>
            <person name="Li M."/>
            <person name="Wu P."/>
            <person name="Zhao Y."/>
            <person name="Chen C."/>
            <person name="Qin Q."/>
        </authorList>
    </citation>
    <scope>NUCLEOTIDE SEQUENCE [LARGE SCALE GENOMIC DNA]</scope>
    <source>
        <strain evidence="3 4">IOZ07</strain>
    </source>
</reference>
<comment type="caution">
    <text evidence="3">The sequence shown here is derived from an EMBL/GenBank/DDBJ whole genome shotgun (WGS) entry which is preliminary data.</text>
</comment>
<evidence type="ECO:0000313" key="3">
    <source>
        <dbReference type="EMBL" id="KAF4509326.1"/>
    </source>
</evidence>
<dbReference type="InterPro" id="IPR044122">
    <property type="entry name" value="UPF0261_N"/>
</dbReference>
<evidence type="ECO:0000313" key="4">
    <source>
        <dbReference type="Proteomes" id="UP000557566"/>
    </source>
</evidence>
<dbReference type="OrthoDB" id="10264588at2759"/>
<dbReference type="PANTHER" id="PTHR31862">
    <property type="entry name" value="UPF0261 DOMAIN PROTEIN (AFU_ORTHOLOGUE AFUA_1G10120)"/>
    <property type="match status" value="1"/>
</dbReference>
<dbReference type="Pfam" id="PF23189">
    <property type="entry name" value="UPF0261_C"/>
    <property type="match status" value="1"/>
</dbReference>
<gene>
    <name evidence="3" type="ORF">G6O67_005591</name>
</gene>
<organism evidence="3 4">
    <name type="scientific">Ophiocordyceps sinensis</name>
    <dbReference type="NCBI Taxonomy" id="72228"/>
    <lineage>
        <taxon>Eukaryota</taxon>
        <taxon>Fungi</taxon>
        <taxon>Dikarya</taxon>
        <taxon>Ascomycota</taxon>
        <taxon>Pezizomycotina</taxon>
        <taxon>Sordariomycetes</taxon>
        <taxon>Hypocreomycetidae</taxon>
        <taxon>Hypocreales</taxon>
        <taxon>Ophiocordycipitaceae</taxon>
        <taxon>Ophiocordyceps</taxon>
    </lineage>
</organism>
<dbReference type="Gene3D" id="3.40.50.12020">
    <property type="entry name" value="Uncharacterised protein family UPF0261, NN domain"/>
    <property type="match status" value="1"/>
</dbReference>
<dbReference type="PIRSF" id="PIRSF033271">
    <property type="entry name" value="UCP033271"/>
    <property type="match status" value="1"/>
</dbReference>
<dbReference type="Proteomes" id="UP000557566">
    <property type="component" value="Unassembled WGS sequence"/>
</dbReference>
<feature type="domain" description="UPF0261" evidence="2">
    <location>
        <begin position="192"/>
        <end position="410"/>
    </location>
</feature>
<dbReference type="EMBL" id="JAAVMX010000005">
    <property type="protein sequence ID" value="KAF4509326.1"/>
    <property type="molecule type" value="Genomic_DNA"/>
</dbReference>
<evidence type="ECO:0000259" key="1">
    <source>
        <dbReference type="Pfam" id="PF06792"/>
    </source>
</evidence>
<sequence>MATVVLVGTFDTKLDELLFLRSHIERNPQVRTLVIDVGWKAVDCHAISISPTELASKHGGAQDVSRLARGEYVDFISACAAKAVQELHHDGQIDGIVSAGGSGGTSIASAIMKHAVPIGFPKLLVSTMASGDTRAFVGETDIMMINPVVDVAGLNQILRDVFRNAGAAIGAAAVAYAACRRSPARQPPSAPKKRVGITMFGVTTPGADAVRRHLESKNPVETFVFHATGQGGRAMEGLVRDGKLDAVVDLTTTEICDLVMGGVMSAGEGRLDATMEAGIPAIISLGATDMANFGPRDLVPDKYKARKLVEHNPMVTLVRSSPSDCKRIGEFILAKLRRATRPDMVELWIPRGGVSIMAVPGGVFADPDADQALFGVLREGLVGSGIRVVEDERDVNDQGFARDMAEALVAKLGV</sequence>
<name>A0A8H4PS24_9HYPO</name>
<dbReference type="NCBIfam" id="NF002674">
    <property type="entry name" value="PRK02399.1-2"/>
    <property type="match status" value="1"/>
</dbReference>
<dbReference type="PANTHER" id="PTHR31862:SF1">
    <property type="entry name" value="UPF0261 DOMAIN PROTEIN (AFU_ORTHOLOGUE AFUA_1G10120)"/>
    <property type="match status" value="1"/>
</dbReference>
<dbReference type="InterPro" id="IPR008322">
    <property type="entry name" value="UPF0261"/>
</dbReference>
<protein>
    <submittedName>
        <fullName evidence="3">Uncharacterized protein</fullName>
    </submittedName>
</protein>
<dbReference type="CDD" id="cd15488">
    <property type="entry name" value="Tm-1-like"/>
    <property type="match status" value="1"/>
</dbReference>